<dbReference type="InterPro" id="IPR006109">
    <property type="entry name" value="G3P_DH_NAD-dep_C"/>
</dbReference>
<dbReference type="GO" id="GO:0046168">
    <property type="term" value="P:glycerol-3-phosphate catabolic process"/>
    <property type="evidence" value="ECO:0007669"/>
    <property type="project" value="InterPro"/>
</dbReference>
<dbReference type="UniPathway" id="UPA00940"/>
<evidence type="ECO:0000256" key="2">
    <source>
        <dbReference type="ARBA" id="ARBA00022516"/>
    </source>
</evidence>
<dbReference type="GO" id="GO:0141153">
    <property type="term" value="F:glycerol-3-phosphate dehydrogenase (NADP+) activity"/>
    <property type="evidence" value="ECO:0007669"/>
    <property type="project" value="RHEA"/>
</dbReference>
<dbReference type="AlphaFoldDB" id="A0A3N0CNW1"/>
<evidence type="ECO:0000256" key="3">
    <source>
        <dbReference type="ARBA" id="ARBA00022857"/>
    </source>
</evidence>
<evidence type="ECO:0000256" key="11">
    <source>
        <dbReference type="ARBA" id="ARBA00069372"/>
    </source>
</evidence>
<name>A0A3N0CNW1_9ACTN</name>
<dbReference type="GO" id="GO:0141152">
    <property type="term" value="F:glycerol-3-phosphate dehydrogenase (NAD+) activity"/>
    <property type="evidence" value="ECO:0007669"/>
    <property type="project" value="RHEA"/>
</dbReference>
<comment type="caution">
    <text evidence="20">The sequence shown here is derived from an EMBL/GenBank/DDBJ whole genome shotgun (WGS) entry which is preliminary data.</text>
</comment>
<feature type="binding site" evidence="13">
    <location>
        <position position="255"/>
    </location>
    <ligand>
        <name>NADPH</name>
        <dbReference type="ChEBI" id="CHEBI:57783"/>
    </ligand>
</feature>
<keyword evidence="8 13" id="KW-1208">Phospholipid metabolism</keyword>
<dbReference type="Proteomes" id="UP000267128">
    <property type="component" value="Unassembled WGS sequence"/>
</dbReference>
<evidence type="ECO:0000256" key="17">
    <source>
        <dbReference type="RuleBase" id="RU000437"/>
    </source>
</evidence>
<dbReference type="OrthoDB" id="9812273at2"/>
<evidence type="ECO:0000259" key="19">
    <source>
        <dbReference type="Pfam" id="PF07479"/>
    </source>
</evidence>
<feature type="active site" description="Proton acceptor" evidence="13 14">
    <location>
        <position position="191"/>
    </location>
</feature>
<proteinExistence type="inferred from homology"/>
<dbReference type="InterPro" id="IPR036291">
    <property type="entry name" value="NAD(P)-bd_dom_sf"/>
</dbReference>
<keyword evidence="2 13" id="KW-0444">Lipid biosynthesis</keyword>
<dbReference type="PIRSF" id="PIRSF000114">
    <property type="entry name" value="Glycerol-3-P_dh"/>
    <property type="match status" value="1"/>
</dbReference>
<feature type="domain" description="Glycerol-3-phosphate dehydrogenase NAD-dependent C-terminal" evidence="19">
    <location>
        <begin position="180"/>
        <end position="320"/>
    </location>
</feature>
<dbReference type="InterPro" id="IPR013328">
    <property type="entry name" value="6PGD_dom2"/>
</dbReference>
<evidence type="ECO:0000256" key="14">
    <source>
        <dbReference type="PIRSR" id="PIRSR000114-1"/>
    </source>
</evidence>
<evidence type="ECO:0000256" key="8">
    <source>
        <dbReference type="ARBA" id="ARBA00023264"/>
    </source>
</evidence>
<dbReference type="GO" id="GO:0046167">
    <property type="term" value="P:glycerol-3-phosphate biosynthetic process"/>
    <property type="evidence" value="ECO:0007669"/>
    <property type="project" value="UniProtKB-UniRule"/>
</dbReference>
<keyword evidence="4 13" id="KW-0560">Oxidoreductase</keyword>
<dbReference type="GO" id="GO:0051287">
    <property type="term" value="F:NAD binding"/>
    <property type="evidence" value="ECO:0007669"/>
    <property type="project" value="InterPro"/>
</dbReference>
<feature type="binding site" evidence="13">
    <location>
        <position position="255"/>
    </location>
    <ligand>
        <name>sn-glycerol 3-phosphate</name>
        <dbReference type="ChEBI" id="CHEBI:57597"/>
    </ligand>
</feature>
<feature type="binding site" evidence="13">
    <location>
        <position position="281"/>
    </location>
    <ligand>
        <name>NADPH</name>
        <dbReference type="ChEBI" id="CHEBI:57783"/>
    </ligand>
</feature>
<feature type="binding site" evidence="13">
    <location>
        <position position="106"/>
    </location>
    <ligand>
        <name>sn-glycerol 3-phosphate</name>
        <dbReference type="ChEBI" id="CHEBI:57597"/>
    </ligand>
</feature>
<organism evidence="20 21">
    <name type="scientific">Nocardioides marmoriginsengisoli</name>
    <dbReference type="NCBI Taxonomy" id="661483"/>
    <lineage>
        <taxon>Bacteria</taxon>
        <taxon>Bacillati</taxon>
        <taxon>Actinomycetota</taxon>
        <taxon>Actinomycetes</taxon>
        <taxon>Propionibacteriales</taxon>
        <taxon>Nocardioidaceae</taxon>
        <taxon>Nocardioides</taxon>
    </lineage>
</organism>
<feature type="binding site" evidence="13">
    <location>
        <position position="49"/>
    </location>
    <ligand>
        <name>NADPH</name>
        <dbReference type="ChEBI" id="CHEBI:57783"/>
    </ligand>
</feature>
<sequence>MARVAVFSAGSWGTAFGIVLADAGNEVTLWARREDVVTAVNDRHENPDYFPGVELPAGIRATSDPAEALAGAEYVVLSVPSQSLRENLAAWAPLVPEDAVFISLMKGVELGTTKRMSEVIAEVTGAGPERISVVSGPNLAKEIAMREPAASVVACADDAVAKQVQELCHSRAFRPYRSTDVVGCELGGAYKNVVGLCVGMAVGLGFGDNTTASLITRGLAETARLAMKLGADPLTLMGLAGLGDLVATCSSPLSRNRTFGEKLGQGLSVEEIYATTSQVAEGAKSCASILDLARRNGVDAPIAEHVDAVVRGEIGTREMMDAFIARETKAERD</sequence>
<evidence type="ECO:0000256" key="6">
    <source>
        <dbReference type="ARBA" id="ARBA00023098"/>
    </source>
</evidence>
<dbReference type="InterPro" id="IPR006168">
    <property type="entry name" value="G3P_DH_NAD-dep"/>
</dbReference>
<feature type="binding site" evidence="13">
    <location>
        <position position="33"/>
    </location>
    <ligand>
        <name>NADPH</name>
        <dbReference type="ChEBI" id="CHEBI:57783"/>
    </ligand>
</feature>
<keyword evidence="5 13" id="KW-0520">NAD</keyword>
<feature type="binding site" evidence="15">
    <location>
        <begin position="255"/>
        <end position="256"/>
    </location>
    <ligand>
        <name>substrate</name>
    </ligand>
</feature>
<comment type="similarity">
    <text evidence="1 13 17">Belongs to the NAD-dependent glycerol-3-phosphate dehydrogenase family.</text>
</comment>
<keyword evidence="7 13" id="KW-0594">Phospholipid biosynthesis</keyword>
<dbReference type="NCBIfam" id="NF000942">
    <property type="entry name" value="PRK00094.1-4"/>
    <property type="match status" value="1"/>
</dbReference>
<feature type="binding site" evidence="13">
    <location>
        <position position="12"/>
    </location>
    <ligand>
        <name>NADPH</name>
        <dbReference type="ChEBI" id="CHEBI:57783"/>
    </ligand>
</feature>
<feature type="binding site" evidence="13">
    <location>
        <position position="11"/>
    </location>
    <ligand>
        <name>NADPH</name>
        <dbReference type="ChEBI" id="CHEBI:57783"/>
    </ligand>
</feature>
<dbReference type="PROSITE" id="PS00957">
    <property type="entry name" value="NAD_G3PDH"/>
    <property type="match status" value="1"/>
</dbReference>
<feature type="binding site" evidence="13">
    <location>
        <position position="191"/>
    </location>
    <ligand>
        <name>sn-glycerol 3-phosphate</name>
        <dbReference type="ChEBI" id="CHEBI:57597"/>
    </ligand>
</feature>
<evidence type="ECO:0000256" key="9">
    <source>
        <dbReference type="ARBA" id="ARBA00052716"/>
    </source>
</evidence>
<dbReference type="EMBL" id="RJSE01000003">
    <property type="protein sequence ID" value="RNL65162.1"/>
    <property type="molecule type" value="Genomic_DNA"/>
</dbReference>
<accession>A0A3N0CNW1</accession>
<feature type="binding site" evidence="13">
    <location>
        <position position="254"/>
    </location>
    <ligand>
        <name>sn-glycerol 3-phosphate</name>
        <dbReference type="ChEBI" id="CHEBI:57597"/>
    </ligand>
</feature>
<evidence type="ECO:0000256" key="5">
    <source>
        <dbReference type="ARBA" id="ARBA00023027"/>
    </source>
</evidence>
<dbReference type="RefSeq" id="WP_123226265.1">
    <property type="nucleotide sequence ID" value="NZ_RJSE01000003.1"/>
</dbReference>
<reference evidence="20 21" key="1">
    <citation type="submission" date="2018-11" db="EMBL/GenBank/DDBJ databases">
        <authorList>
            <person name="Li F."/>
        </authorList>
    </citation>
    <scope>NUCLEOTIDE SEQUENCE [LARGE SCALE GENOMIC DNA]</scope>
    <source>
        <strain evidence="20 21">Gsoil 097</strain>
    </source>
</reference>
<dbReference type="PANTHER" id="PTHR11728:SF1">
    <property type="entry name" value="GLYCEROL-3-PHOSPHATE DEHYDROGENASE [NAD(+)] 2, CHLOROPLASTIC"/>
    <property type="match status" value="1"/>
</dbReference>
<keyword evidence="21" id="KW-1185">Reference proteome</keyword>
<dbReference type="PRINTS" id="PR00077">
    <property type="entry name" value="GPDHDRGNASE"/>
</dbReference>
<evidence type="ECO:0000259" key="18">
    <source>
        <dbReference type="Pfam" id="PF01210"/>
    </source>
</evidence>
<feature type="binding site" evidence="13">
    <location>
        <position position="256"/>
    </location>
    <ligand>
        <name>sn-glycerol 3-phosphate</name>
        <dbReference type="ChEBI" id="CHEBI:57597"/>
    </ligand>
</feature>
<keyword evidence="13" id="KW-0547">Nucleotide-binding</keyword>
<dbReference type="SUPFAM" id="SSF48179">
    <property type="entry name" value="6-phosphogluconate dehydrogenase C-terminal domain-like"/>
    <property type="match status" value="1"/>
</dbReference>
<feature type="binding site" evidence="13">
    <location>
        <position position="32"/>
    </location>
    <ligand>
        <name>NADPH</name>
        <dbReference type="ChEBI" id="CHEBI:57783"/>
    </ligand>
</feature>
<evidence type="ECO:0000256" key="10">
    <source>
        <dbReference type="ARBA" id="ARBA00066687"/>
    </source>
</evidence>
<dbReference type="PANTHER" id="PTHR11728">
    <property type="entry name" value="GLYCEROL-3-PHOSPHATE DEHYDROGENASE"/>
    <property type="match status" value="1"/>
</dbReference>
<feature type="binding site" evidence="13">
    <location>
        <position position="106"/>
    </location>
    <ligand>
        <name>NADPH</name>
        <dbReference type="ChEBI" id="CHEBI:57783"/>
    </ligand>
</feature>
<keyword evidence="6 13" id="KW-0443">Lipid metabolism</keyword>
<dbReference type="FunFam" id="1.10.1040.10:FF:000001">
    <property type="entry name" value="Glycerol-3-phosphate dehydrogenase [NAD(P)+]"/>
    <property type="match status" value="1"/>
</dbReference>
<evidence type="ECO:0000256" key="13">
    <source>
        <dbReference type="HAMAP-Rule" id="MF_00394"/>
    </source>
</evidence>
<comment type="caution">
    <text evidence="13">Lacks conserved residue(s) required for the propagation of feature annotation.</text>
</comment>
<dbReference type="InterPro" id="IPR011128">
    <property type="entry name" value="G3P_DH_NAD-dep_N"/>
</dbReference>
<dbReference type="GO" id="GO:0008654">
    <property type="term" value="P:phospholipid biosynthetic process"/>
    <property type="evidence" value="ECO:0007669"/>
    <property type="project" value="UniProtKB-KW"/>
</dbReference>
<evidence type="ECO:0000256" key="7">
    <source>
        <dbReference type="ARBA" id="ARBA00023209"/>
    </source>
</evidence>
<evidence type="ECO:0000313" key="21">
    <source>
        <dbReference type="Proteomes" id="UP000267128"/>
    </source>
</evidence>
<dbReference type="HAMAP" id="MF_00394">
    <property type="entry name" value="NAD_Glyc3P_dehydrog"/>
    <property type="match status" value="1"/>
</dbReference>
<dbReference type="GO" id="GO:0006650">
    <property type="term" value="P:glycerophospholipid metabolic process"/>
    <property type="evidence" value="ECO:0007669"/>
    <property type="project" value="UniProtKB-UniRule"/>
</dbReference>
<keyword evidence="3 13" id="KW-0521">NADP</keyword>
<feature type="binding site" evidence="13">
    <location>
        <position position="244"/>
    </location>
    <ligand>
        <name>sn-glycerol 3-phosphate</name>
        <dbReference type="ChEBI" id="CHEBI:57597"/>
    </ligand>
</feature>
<protein>
    <recommendedName>
        <fullName evidence="11 13">Glycerol-3-phosphate dehydrogenase [NAD(P)+]</fullName>
        <ecNumber evidence="10 13">1.1.1.94</ecNumber>
    </recommendedName>
    <alternativeName>
        <fullName evidence="13">NAD(P)(+)-dependent glycerol-3-phosphate dehydrogenase</fullName>
    </alternativeName>
    <alternativeName>
        <fullName evidence="12 13">NAD(P)H-dependent dihydroxyacetone-phosphate reductase</fullName>
    </alternativeName>
</protein>
<evidence type="ECO:0000256" key="4">
    <source>
        <dbReference type="ARBA" id="ARBA00023002"/>
    </source>
</evidence>
<comment type="function">
    <text evidence="13">Catalyzes the reduction of the glycolytic intermediate dihydroxyacetone phosphate (DHAP) to sn-glycerol 3-phosphate (G3P), the key precursor for phospholipid synthesis.</text>
</comment>
<evidence type="ECO:0000256" key="16">
    <source>
        <dbReference type="PIRSR" id="PIRSR000114-3"/>
    </source>
</evidence>
<dbReference type="GO" id="GO:0005829">
    <property type="term" value="C:cytosol"/>
    <property type="evidence" value="ECO:0007669"/>
    <property type="project" value="TreeGrafter"/>
</dbReference>
<dbReference type="FunFam" id="3.40.50.720:FF:000019">
    <property type="entry name" value="Glycerol-3-phosphate dehydrogenase [NAD(P)+]"/>
    <property type="match status" value="1"/>
</dbReference>
<dbReference type="EC" id="1.1.1.94" evidence="10 13"/>
<feature type="binding site" evidence="13">
    <location>
        <position position="140"/>
    </location>
    <ligand>
        <name>NADPH</name>
        <dbReference type="ChEBI" id="CHEBI:57783"/>
    </ligand>
</feature>
<feature type="domain" description="Glycerol-3-phosphate dehydrogenase NAD-dependent N-terminal" evidence="18">
    <location>
        <begin position="4"/>
        <end position="160"/>
    </location>
</feature>
<evidence type="ECO:0000256" key="1">
    <source>
        <dbReference type="ARBA" id="ARBA00011009"/>
    </source>
</evidence>
<feature type="binding site" evidence="16">
    <location>
        <position position="140"/>
    </location>
    <ligand>
        <name>NAD(+)</name>
        <dbReference type="ChEBI" id="CHEBI:57540"/>
    </ligand>
</feature>
<dbReference type="Pfam" id="PF07479">
    <property type="entry name" value="NAD_Gly3P_dh_C"/>
    <property type="match status" value="1"/>
</dbReference>
<gene>
    <name evidence="13" type="primary">gpsA</name>
    <name evidence="20" type="ORF">EFK50_04115</name>
</gene>
<feature type="binding site" evidence="15">
    <location>
        <position position="106"/>
    </location>
    <ligand>
        <name>substrate</name>
    </ligand>
</feature>
<evidence type="ECO:0000313" key="20">
    <source>
        <dbReference type="EMBL" id="RNL65162.1"/>
    </source>
</evidence>
<comment type="catalytic activity">
    <reaction evidence="9">
        <text>sn-glycerol 3-phosphate + NADP(+) = dihydroxyacetone phosphate + NADPH + H(+)</text>
        <dbReference type="Rhea" id="RHEA:11096"/>
        <dbReference type="ChEBI" id="CHEBI:15378"/>
        <dbReference type="ChEBI" id="CHEBI:57597"/>
        <dbReference type="ChEBI" id="CHEBI:57642"/>
        <dbReference type="ChEBI" id="CHEBI:57783"/>
        <dbReference type="ChEBI" id="CHEBI:58349"/>
        <dbReference type="EC" id="1.1.1.94"/>
    </reaction>
    <physiologicalReaction direction="right-to-left" evidence="9">
        <dbReference type="Rhea" id="RHEA:11098"/>
    </physiologicalReaction>
</comment>
<feature type="binding site" evidence="13">
    <location>
        <position position="136"/>
    </location>
    <ligand>
        <name>sn-glycerol 3-phosphate</name>
        <dbReference type="ChEBI" id="CHEBI:57597"/>
    </ligand>
</feature>
<evidence type="ECO:0000256" key="12">
    <source>
        <dbReference type="ARBA" id="ARBA00080511"/>
    </source>
</evidence>
<feature type="binding site" evidence="16">
    <location>
        <position position="255"/>
    </location>
    <ligand>
        <name>NAD(+)</name>
        <dbReference type="ChEBI" id="CHEBI:57540"/>
    </ligand>
</feature>
<dbReference type="Gene3D" id="1.10.1040.10">
    <property type="entry name" value="N-(1-d-carboxylethyl)-l-norvaline Dehydrogenase, domain 2"/>
    <property type="match status" value="1"/>
</dbReference>
<comment type="pathway">
    <text evidence="13">Membrane lipid metabolism; glycerophospholipid metabolism.</text>
</comment>
<evidence type="ECO:0000256" key="15">
    <source>
        <dbReference type="PIRSR" id="PIRSR000114-2"/>
    </source>
</evidence>
<comment type="catalytic activity">
    <reaction evidence="13">
        <text>sn-glycerol 3-phosphate + NAD(+) = dihydroxyacetone phosphate + NADH + H(+)</text>
        <dbReference type="Rhea" id="RHEA:11092"/>
        <dbReference type="ChEBI" id="CHEBI:15378"/>
        <dbReference type="ChEBI" id="CHEBI:57540"/>
        <dbReference type="ChEBI" id="CHEBI:57597"/>
        <dbReference type="ChEBI" id="CHEBI:57642"/>
        <dbReference type="ChEBI" id="CHEBI:57945"/>
        <dbReference type="EC" id="1.1.1.94"/>
    </reaction>
</comment>
<dbReference type="Pfam" id="PF01210">
    <property type="entry name" value="NAD_Gly3P_dh_N"/>
    <property type="match status" value="1"/>
</dbReference>
<feature type="binding site" evidence="13">
    <location>
        <position position="279"/>
    </location>
    <ligand>
        <name>NADPH</name>
        <dbReference type="ChEBI" id="CHEBI:57783"/>
    </ligand>
</feature>
<dbReference type="SUPFAM" id="SSF51735">
    <property type="entry name" value="NAD(P)-binding Rossmann-fold domains"/>
    <property type="match status" value="1"/>
</dbReference>
<comment type="subcellular location">
    <subcellularLocation>
        <location evidence="13">Cytoplasm</location>
    </subcellularLocation>
</comment>
<dbReference type="InterPro" id="IPR008927">
    <property type="entry name" value="6-PGluconate_DH-like_C_sf"/>
</dbReference>
<dbReference type="Gene3D" id="3.40.50.720">
    <property type="entry name" value="NAD(P)-binding Rossmann-like Domain"/>
    <property type="match status" value="1"/>
</dbReference>
<dbReference type="GO" id="GO:0005975">
    <property type="term" value="P:carbohydrate metabolic process"/>
    <property type="evidence" value="ECO:0007669"/>
    <property type="project" value="InterPro"/>
</dbReference>
<keyword evidence="13" id="KW-0963">Cytoplasm</keyword>
<dbReference type="NCBIfam" id="NF000940">
    <property type="entry name" value="PRK00094.1-2"/>
    <property type="match status" value="1"/>
</dbReference>